<dbReference type="Gene3D" id="3.40.50.10190">
    <property type="entry name" value="BRCT domain"/>
    <property type="match status" value="1"/>
</dbReference>
<protein>
    <submittedName>
        <fullName evidence="2">NAD-dependent DNA ligase</fullName>
    </submittedName>
</protein>
<dbReference type="KEGG" id="amic:Ami3637_16745"/>
<sequence length="301" mass="34179">MDAIKQSDSNSYCKFTGKSELDKAISTLIGIVDGITIDNSINEDEMAELANWISINSPLEKIIPFNEIIPMIKAALSDGVIDEEEIKDLIWVCNNFKHDGIYYDMVTLSIQNLHGLMHGILADNTITDEEIIGLKEWIDNHSFLECTYPFEELKSLILSILDDGVITELEREQLKAYMGEFIDCSTSYNLIKAELIELHNKYNIVGICTKNPNVKIPTHLFCFTGKSSRASRNEIKDIIIAHDGKFNNNVVKDTEYLVVGDEGNPCWAFCCYGRKVEKAIEMRKEGKNILLVHEEDFWNVV</sequence>
<dbReference type="RefSeq" id="WP_162363574.1">
    <property type="nucleotide sequence ID" value="NZ_CP047591.1"/>
</dbReference>
<evidence type="ECO:0000313" key="3">
    <source>
        <dbReference type="Proteomes" id="UP000463883"/>
    </source>
</evidence>
<dbReference type="EMBL" id="CP047591">
    <property type="protein sequence ID" value="QHI73812.1"/>
    <property type="molecule type" value="Genomic_DNA"/>
</dbReference>
<feature type="domain" description="BRCT" evidence="1">
    <location>
        <begin position="221"/>
        <end position="301"/>
    </location>
</feature>
<organism evidence="2 3">
    <name type="scientific">Aminipila terrae</name>
    <dbReference type="NCBI Taxonomy" id="2697030"/>
    <lineage>
        <taxon>Bacteria</taxon>
        <taxon>Bacillati</taxon>
        <taxon>Bacillota</taxon>
        <taxon>Clostridia</taxon>
        <taxon>Peptostreptococcales</taxon>
        <taxon>Anaerovoracaceae</taxon>
        <taxon>Aminipila</taxon>
    </lineage>
</organism>
<dbReference type="CDD" id="cd17748">
    <property type="entry name" value="BRCT_DNA_ligase_like"/>
    <property type="match status" value="1"/>
</dbReference>
<dbReference type="Proteomes" id="UP000463883">
    <property type="component" value="Chromosome"/>
</dbReference>
<dbReference type="Pfam" id="PF00533">
    <property type="entry name" value="BRCT"/>
    <property type="match status" value="1"/>
</dbReference>
<dbReference type="InterPro" id="IPR036420">
    <property type="entry name" value="BRCT_dom_sf"/>
</dbReference>
<accession>A0A6P1MIC0</accession>
<reference evidence="2 3" key="1">
    <citation type="submission" date="2020-01" db="EMBL/GenBank/DDBJ databases">
        <title>Genomic analysis of Aminipila sp. CBA3637.</title>
        <authorList>
            <person name="Kim Y.B."/>
            <person name="Roh S.W."/>
        </authorList>
    </citation>
    <scope>NUCLEOTIDE SEQUENCE [LARGE SCALE GENOMIC DNA]</scope>
    <source>
        <strain evidence="2 3">CBA3637</strain>
    </source>
</reference>
<proteinExistence type="predicted"/>
<keyword evidence="2" id="KW-0436">Ligase</keyword>
<dbReference type="InterPro" id="IPR001357">
    <property type="entry name" value="BRCT_dom"/>
</dbReference>
<dbReference type="GO" id="GO:0016874">
    <property type="term" value="F:ligase activity"/>
    <property type="evidence" value="ECO:0007669"/>
    <property type="project" value="UniProtKB-KW"/>
</dbReference>
<gene>
    <name evidence="2" type="ORF">Ami3637_16745</name>
</gene>
<dbReference type="AlphaFoldDB" id="A0A6P1MIC0"/>
<keyword evidence="3" id="KW-1185">Reference proteome</keyword>
<evidence type="ECO:0000259" key="1">
    <source>
        <dbReference type="PROSITE" id="PS50172"/>
    </source>
</evidence>
<dbReference type="SUPFAM" id="SSF52113">
    <property type="entry name" value="BRCT domain"/>
    <property type="match status" value="1"/>
</dbReference>
<evidence type="ECO:0000313" key="2">
    <source>
        <dbReference type="EMBL" id="QHI73812.1"/>
    </source>
</evidence>
<name>A0A6P1MIC0_9FIRM</name>
<dbReference type="PROSITE" id="PS50172">
    <property type="entry name" value="BRCT"/>
    <property type="match status" value="1"/>
</dbReference>